<evidence type="ECO:0000256" key="2">
    <source>
        <dbReference type="ARBA" id="ARBA00023002"/>
    </source>
</evidence>
<keyword evidence="2" id="KW-0560">Oxidoreductase</keyword>
<evidence type="ECO:0000313" key="6">
    <source>
        <dbReference type="Proteomes" id="UP000238312"/>
    </source>
</evidence>
<dbReference type="InterPro" id="IPR036291">
    <property type="entry name" value="NAD(P)-bd_dom_sf"/>
</dbReference>
<organism evidence="5 6">
    <name type="scientific">Nonomuraea fuscirosea</name>
    <dbReference type="NCBI Taxonomy" id="1291556"/>
    <lineage>
        <taxon>Bacteria</taxon>
        <taxon>Bacillati</taxon>
        <taxon>Actinomycetota</taxon>
        <taxon>Actinomycetes</taxon>
        <taxon>Streptosporangiales</taxon>
        <taxon>Streptosporangiaceae</taxon>
        <taxon>Nonomuraea</taxon>
    </lineage>
</organism>
<dbReference type="SUPFAM" id="SSF51735">
    <property type="entry name" value="NAD(P)-binding Rossmann-fold domains"/>
    <property type="match status" value="1"/>
</dbReference>
<dbReference type="InterPro" id="IPR002347">
    <property type="entry name" value="SDR_fam"/>
</dbReference>
<comment type="similarity">
    <text evidence="1 3">Belongs to the short-chain dehydrogenases/reductases (SDR) family.</text>
</comment>
<dbReference type="InterPro" id="IPR020904">
    <property type="entry name" value="Sc_DH/Rdtase_CS"/>
</dbReference>
<name>A0A2T0N4I8_9ACTN</name>
<gene>
    <name evidence="5" type="ORF">B0I32_10429</name>
</gene>
<dbReference type="Proteomes" id="UP000238312">
    <property type="component" value="Unassembled WGS sequence"/>
</dbReference>
<dbReference type="AlphaFoldDB" id="A0A2T0N4I8"/>
<feature type="compositionally biased region" description="Polar residues" evidence="4">
    <location>
        <begin position="252"/>
        <end position="264"/>
    </location>
</feature>
<keyword evidence="6" id="KW-1185">Reference proteome</keyword>
<accession>A0A2T0N4I8</accession>
<dbReference type="Gene3D" id="3.40.50.720">
    <property type="entry name" value="NAD(P)-binding Rossmann-like Domain"/>
    <property type="match status" value="1"/>
</dbReference>
<feature type="region of interest" description="Disordered" evidence="4">
    <location>
        <begin position="252"/>
        <end position="272"/>
    </location>
</feature>
<dbReference type="GO" id="GO:0016491">
    <property type="term" value="F:oxidoreductase activity"/>
    <property type="evidence" value="ECO:0007669"/>
    <property type="project" value="UniProtKB-KW"/>
</dbReference>
<dbReference type="PRINTS" id="PR00081">
    <property type="entry name" value="GDHRDH"/>
</dbReference>
<dbReference type="PANTHER" id="PTHR44169:SF6">
    <property type="entry name" value="NADPH-DEPENDENT 1-ACYLDIHYDROXYACETONE PHOSPHATE REDUCTASE"/>
    <property type="match status" value="1"/>
</dbReference>
<protein>
    <submittedName>
        <fullName evidence="5">Short-subunit dehydrogenase involved in D-alanine esterification of teichoic acids</fullName>
    </submittedName>
</protein>
<evidence type="ECO:0000256" key="1">
    <source>
        <dbReference type="ARBA" id="ARBA00006484"/>
    </source>
</evidence>
<dbReference type="PROSITE" id="PS00061">
    <property type="entry name" value="ADH_SHORT"/>
    <property type="match status" value="1"/>
</dbReference>
<reference evidence="5 6" key="1">
    <citation type="submission" date="2018-03" db="EMBL/GenBank/DDBJ databases">
        <title>Genomic Encyclopedia of Type Strains, Phase III (KMG-III): the genomes of soil and plant-associated and newly described type strains.</title>
        <authorList>
            <person name="Whitman W."/>
        </authorList>
    </citation>
    <scope>NUCLEOTIDE SEQUENCE [LARGE SCALE GENOMIC DNA]</scope>
    <source>
        <strain evidence="5 6">CGMCC 4.7104</strain>
    </source>
</reference>
<dbReference type="EMBL" id="PVNG01000004">
    <property type="protein sequence ID" value="PRX67273.1"/>
    <property type="molecule type" value="Genomic_DNA"/>
</dbReference>
<sequence>MIGGTSGIGLELSRRFLKAGSAVVVGGRRGDVLTRLAGEGFATAEIDVTDAGSVARARDEVLGARPDLDTVVTMAGTGMPEELRDPAHFAQTETIMDVNFLGTVRVIDAFTPHLVARGAGTIVTVSSGIGFLPFPLMPTYAASKAAVHAYSEALRAQLAGTGVEVAELVPPAVATGMGGANPRALALDDFATEVMDLLAQDPTPDEILVRGVLMHRWAERDGTYDELVAQRSQALATLPGRARTQPHAQEQLHVQAQGRTQAPGRTQVPGRR</sequence>
<comment type="caution">
    <text evidence="5">The sequence shown here is derived from an EMBL/GenBank/DDBJ whole genome shotgun (WGS) entry which is preliminary data.</text>
</comment>
<dbReference type="Pfam" id="PF00106">
    <property type="entry name" value="adh_short"/>
    <property type="match status" value="1"/>
</dbReference>
<evidence type="ECO:0000313" key="5">
    <source>
        <dbReference type="EMBL" id="PRX67273.1"/>
    </source>
</evidence>
<dbReference type="PANTHER" id="PTHR44169">
    <property type="entry name" value="NADPH-DEPENDENT 1-ACYLDIHYDROXYACETONE PHOSPHATE REDUCTASE"/>
    <property type="match status" value="1"/>
</dbReference>
<evidence type="ECO:0000256" key="3">
    <source>
        <dbReference type="RuleBase" id="RU000363"/>
    </source>
</evidence>
<proteinExistence type="inferred from homology"/>
<dbReference type="PRINTS" id="PR00080">
    <property type="entry name" value="SDRFAMILY"/>
</dbReference>
<evidence type="ECO:0000256" key="4">
    <source>
        <dbReference type="SAM" id="MobiDB-lite"/>
    </source>
</evidence>